<dbReference type="Gene3D" id="1.20.920.10">
    <property type="entry name" value="Bromodomain-like"/>
    <property type="match status" value="1"/>
</dbReference>
<dbReference type="AlphaFoldDB" id="A0AAV9Z4R1"/>
<dbReference type="PROSITE" id="PS50014">
    <property type="entry name" value="BROMODOMAIN_2"/>
    <property type="match status" value="1"/>
</dbReference>
<dbReference type="GO" id="GO:0005634">
    <property type="term" value="C:nucleus"/>
    <property type="evidence" value="ECO:0007669"/>
    <property type="project" value="TreeGrafter"/>
</dbReference>
<keyword evidence="5" id="KW-1185">Reference proteome</keyword>
<dbReference type="InterPro" id="IPR050935">
    <property type="entry name" value="Bromo_chromatin_reader"/>
</dbReference>
<dbReference type="GO" id="GO:0000785">
    <property type="term" value="C:chromatin"/>
    <property type="evidence" value="ECO:0007669"/>
    <property type="project" value="TreeGrafter"/>
</dbReference>
<dbReference type="Proteomes" id="UP001362999">
    <property type="component" value="Unassembled WGS sequence"/>
</dbReference>
<accession>A0AAV9Z4R1</accession>
<reference evidence="4 5" key="1">
    <citation type="journal article" date="2024" name="J Genomics">
        <title>Draft genome sequencing and assembly of Favolaschia claudopus CIRM-BRFM 2984 isolated from oak limbs.</title>
        <authorList>
            <person name="Navarro D."/>
            <person name="Drula E."/>
            <person name="Chaduli D."/>
            <person name="Cazenave R."/>
            <person name="Ahrendt S."/>
            <person name="Wang J."/>
            <person name="Lipzen A."/>
            <person name="Daum C."/>
            <person name="Barry K."/>
            <person name="Grigoriev I.V."/>
            <person name="Favel A."/>
            <person name="Rosso M.N."/>
            <person name="Martin F."/>
        </authorList>
    </citation>
    <scope>NUCLEOTIDE SEQUENCE [LARGE SCALE GENOMIC DNA]</scope>
    <source>
        <strain evidence="4 5">CIRM-BRFM 2984</strain>
    </source>
</reference>
<dbReference type="SUPFAM" id="SSF47370">
    <property type="entry name" value="Bromodomain"/>
    <property type="match status" value="1"/>
</dbReference>
<evidence type="ECO:0000256" key="2">
    <source>
        <dbReference type="PROSITE-ProRule" id="PRU00035"/>
    </source>
</evidence>
<sequence>MIAHSRQVFPADSLTAAGSLPSYLSSESFCRLYLRYLRGTQAFSTDSDTLRHRVLFEQVLDCTVTFVHDCDTSGGQAGWADGTFRTIDIDCEQWQFCRLTLEALKRSKDAPPFAQPVDPVALSIPHYPIIISNPMDLASNEQKLNSSKPSAMRGSPESSPYTSIGDCIADMRLITQNYVLFNGPTHAISKMALRLEVLLNKENHCPRAEVSRAFYLFANGLCK</sequence>
<dbReference type="PRINTS" id="PR00503">
    <property type="entry name" value="BROMODOMAIN"/>
</dbReference>
<dbReference type="GO" id="GO:0006355">
    <property type="term" value="P:regulation of DNA-templated transcription"/>
    <property type="evidence" value="ECO:0007669"/>
    <property type="project" value="TreeGrafter"/>
</dbReference>
<organism evidence="4 5">
    <name type="scientific">Favolaschia claudopus</name>
    <dbReference type="NCBI Taxonomy" id="2862362"/>
    <lineage>
        <taxon>Eukaryota</taxon>
        <taxon>Fungi</taxon>
        <taxon>Dikarya</taxon>
        <taxon>Basidiomycota</taxon>
        <taxon>Agaricomycotina</taxon>
        <taxon>Agaricomycetes</taxon>
        <taxon>Agaricomycetidae</taxon>
        <taxon>Agaricales</taxon>
        <taxon>Marasmiineae</taxon>
        <taxon>Mycenaceae</taxon>
        <taxon>Favolaschia</taxon>
    </lineage>
</organism>
<gene>
    <name evidence="4" type="ORF">R3P38DRAFT_3297961</name>
</gene>
<evidence type="ECO:0000259" key="3">
    <source>
        <dbReference type="PROSITE" id="PS50014"/>
    </source>
</evidence>
<protein>
    <submittedName>
        <fullName evidence="4">Bromodomain-containing protein</fullName>
    </submittedName>
</protein>
<feature type="domain" description="Bromo" evidence="3">
    <location>
        <begin position="105"/>
        <end position="189"/>
    </location>
</feature>
<dbReference type="PANTHER" id="PTHR22880:SF225">
    <property type="entry name" value="BROMODOMAIN-CONTAINING PROTEIN BET-1-RELATED"/>
    <property type="match status" value="1"/>
</dbReference>
<dbReference type="GO" id="GO:0006338">
    <property type="term" value="P:chromatin remodeling"/>
    <property type="evidence" value="ECO:0007669"/>
    <property type="project" value="TreeGrafter"/>
</dbReference>
<dbReference type="InterPro" id="IPR036427">
    <property type="entry name" value="Bromodomain-like_sf"/>
</dbReference>
<dbReference type="InterPro" id="IPR001487">
    <property type="entry name" value="Bromodomain"/>
</dbReference>
<keyword evidence="1 2" id="KW-0103">Bromodomain</keyword>
<evidence type="ECO:0000313" key="4">
    <source>
        <dbReference type="EMBL" id="KAK6971495.1"/>
    </source>
</evidence>
<dbReference type="Pfam" id="PF00439">
    <property type="entry name" value="Bromodomain"/>
    <property type="match status" value="1"/>
</dbReference>
<dbReference type="SMART" id="SM00297">
    <property type="entry name" value="BROMO"/>
    <property type="match status" value="1"/>
</dbReference>
<evidence type="ECO:0000256" key="1">
    <source>
        <dbReference type="ARBA" id="ARBA00023117"/>
    </source>
</evidence>
<comment type="caution">
    <text evidence="4">The sequence shown here is derived from an EMBL/GenBank/DDBJ whole genome shotgun (WGS) entry which is preliminary data.</text>
</comment>
<evidence type="ECO:0000313" key="5">
    <source>
        <dbReference type="Proteomes" id="UP001362999"/>
    </source>
</evidence>
<dbReference type="EMBL" id="JAWWNJ010000210">
    <property type="protein sequence ID" value="KAK6971495.1"/>
    <property type="molecule type" value="Genomic_DNA"/>
</dbReference>
<proteinExistence type="predicted"/>
<name>A0AAV9Z4R1_9AGAR</name>
<dbReference type="PANTHER" id="PTHR22880">
    <property type="entry name" value="FALZ-RELATED BROMODOMAIN-CONTAINING PROTEINS"/>
    <property type="match status" value="1"/>
</dbReference>